<dbReference type="InterPro" id="IPR005062">
    <property type="entry name" value="SAC3/GANP/THP3_conserved"/>
</dbReference>
<feature type="domain" description="Ubiquitin-like" evidence="2">
    <location>
        <begin position="524"/>
        <end position="579"/>
    </location>
</feature>
<name>A0A8H8TMQ4_9BASI</name>
<dbReference type="InterPro" id="IPR045107">
    <property type="entry name" value="SAC3/GANP/THP3"/>
</dbReference>
<dbReference type="PROSITE" id="PS51035">
    <property type="entry name" value="BAG"/>
    <property type="match status" value="1"/>
</dbReference>
<dbReference type="PROSITE" id="PS50053">
    <property type="entry name" value="UBIQUITIN_2"/>
    <property type="match status" value="1"/>
</dbReference>
<dbReference type="GO" id="GO:0005634">
    <property type="term" value="C:nucleus"/>
    <property type="evidence" value="ECO:0007669"/>
    <property type="project" value="TreeGrafter"/>
</dbReference>
<dbReference type="InterPro" id="IPR000717">
    <property type="entry name" value="PCI_dom"/>
</dbReference>
<dbReference type="PROSITE" id="PS50250">
    <property type="entry name" value="PCI"/>
    <property type="match status" value="1"/>
</dbReference>
<dbReference type="InterPro" id="IPR003103">
    <property type="entry name" value="BAG_domain"/>
</dbReference>
<reference evidence="5" key="1">
    <citation type="submission" date="2018-08" db="EMBL/GenBank/DDBJ databases">
        <authorList>
            <person name="Guldener U."/>
        </authorList>
    </citation>
    <scope>NUCLEOTIDE SEQUENCE</scope>
    <source>
        <strain evidence="5">UB2</strain>
    </source>
</reference>
<dbReference type="EMBL" id="ULHB01000001">
    <property type="protein sequence ID" value="SYW73799.1"/>
    <property type="molecule type" value="Genomic_DNA"/>
</dbReference>
<organism evidence="5 6">
    <name type="scientific">Ustilago bromivora</name>
    <dbReference type="NCBI Taxonomy" id="307758"/>
    <lineage>
        <taxon>Eukaryota</taxon>
        <taxon>Fungi</taxon>
        <taxon>Dikarya</taxon>
        <taxon>Basidiomycota</taxon>
        <taxon>Ustilaginomycotina</taxon>
        <taxon>Ustilaginomycetes</taxon>
        <taxon>Ustilaginales</taxon>
        <taxon>Ustilaginaceae</taxon>
        <taxon>Ustilago</taxon>
    </lineage>
</organism>
<feature type="compositionally biased region" description="Basic residues" evidence="1">
    <location>
        <begin position="67"/>
        <end position="76"/>
    </location>
</feature>
<feature type="region of interest" description="Disordered" evidence="1">
    <location>
        <begin position="127"/>
        <end position="163"/>
    </location>
</feature>
<feature type="domain" description="PCI" evidence="3">
    <location>
        <begin position="276"/>
        <end position="450"/>
    </location>
</feature>
<feature type="region of interest" description="Disordered" evidence="1">
    <location>
        <begin position="573"/>
        <end position="612"/>
    </location>
</feature>
<evidence type="ECO:0000259" key="3">
    <source>
        <dbReference type="PROSITE" id="PS50250"/>
    </source>
</evidence>
<evidence type="ECO:0000259" key="4">
    <source>
        <dbReference type="PROSITE" id="PS51035"/>
    </source>
</evidence>
<dbReference type="InterPro" id="IPR029071">
    <property type="entry name" value="Ubiquitin-like_domsf"/>
</dbReference>
<evidence type="ECO:0000256" key="1">
    <source>
        <dbReference type="SAM" id="MobiDB-lite"/>
    </source>
</evidence>
<sequence length="725" mass="80784">MSSQTEWPQSLKDFANRAFAACTDANRKAVSEELRTLIFDSFQNGTIHTTDWANASLESLAGPSTRAKKSLLKKRSAPTSTSLSAEDAEEQARKEKRAKRFESEQEEFRRQQDDMLETAIASTSLASRFGGAAGPTSRVSTAQQEVWPGAQGKAAKANGFNNGRSKYGAPEFADTEVADPNVIDWDEDTVVGTSSKLEKPYLRLTSAPDPKTVRPLSTLVQTLELLKKKWRTENNYSYICDQFKSMRQDLTVQRIKNEFTVKVYEIHARIALEMGDLGEYNQCQSQLRGLYAYGIKGSAIEFLAYRILYLLHTKNRRDVNALMAELTEEHKTEVAVAHALQVRAALVTGNYHSFFQLYTDAPNMNAYIMDHFVERERINALLIMSKCYRPSIALTFIAEELAFPDVAEADQFLSTNGAAVYIEPTPAELAALVPQANGGKKKKKDRSIPSLALEKRQWDAKAAMQPLRNAIQKFSKVDWNRWSNNGPHGSSRSGGNDGPIRRIQVVWGRERLQIVLPKTAEPVTLGHLRHEISSITSLAFEKIKLIHRGLVMRDDRLPLTAYGLSEGSRIGLVGSREEGDKPGAKQSVAVGALSVGEQKAREKKAKEADTSEQGLMDRIAEALDTARKHLFPDVVKVEQAVKEKEDGKEKEGGKEGEGGMEWGQIPDTHRRVSELLLRQLLALDSVNVNSDTTRQARKVAVKQVQSHLDRLDAAWGEYKSLHSAQ</sequence>
<dbReference type="Proteomes" id="UP000658997">
    <property type="component" value="Unassembled WGS sequence"/>
</dbReference>
<dbReference type="InterPro" id="IPR000626">
    <property type="entry name" value="Ubiquitin-like_dom"/>
</dbReference>
<accession>A0A8H8TMQ4</accession>
<comment type="caution">
    <text evidence="5">The sequence shown here is derived from an EMBL/GenBank/DDBJ whole genome shotgun (WGS) entry which is preliminary data.</text>
</comment>
<feature type="compositionally biased region" description="Basic and acidic residues" evidence="1">
    <location>
        <begin position="641"/>
        <end position="657"/>
    </location>
</feature>
<feature type="compositionally biased region" description="Basic and acidic residues" evidence="1">
    <location>
        <begin position="598"/>
        <end position="609"/>
    </location>
</feature>
<feature type="region of interest" description="Disordered" evidence="1">
    <location>
        <begin position="67"/>
        <end position="113"/>
    </location>
</feature>
<dbReference type="SUPFAM" id="SSF54236">
    <property type="entry name" value="Ubiquitin-like"/>
    <property type="match status" value="1"/>
</dbReference>
<dbReference type="Gene3D" id="3.10.20.90">
    <property type="entry name" value="Phosphatidylinositol 3-kinase Catalytic Subunit, Chain A, domain 1"/>
    <property type="match status" value="1"/>
</dbReference>
<protein>
    <submittedName>
        <fullName evidence="5">Uncharacterized protein</fullName>
    </submittedName>
</protein>
<dbReference type="PANTHER" id="PTHR12436">
    <property type="entry name" value="80 KDA MCM3-ASSOCIATED PROTEIN"/>
    <property type="match status" value="1"/>
</dbReference>
<feature type="domain" description="BAG" evidence="4">
    <location>
        <begin position="667"/>
        <end position="715"/>
    </location>
</feature>
<dbReference type="Pfam" id="PF02179">
    <property type="entry name" value="BAG"/>
    <property type="match status" value="1"/>
</dbReference>
<evidence type="ECO:0000259" key="2">
    <source>
        <dbReference type="PROSITE" id="PS50053"/>
    </source>
</evidence>
<dbReference type="Gene3D" id="1.20.58.120">
    <property type="entry name" value="BAG domain"/>
    <property type="match status" value="1"/>
</dbReference>
<feature type="compositionally biased region" description="Basic and acidic residues" evidence="1">
    <location>
        <begin position="100"/>
        <end position="113"/>
    </location>
</feature>
<dbReference type="Gene3D" id="1.25.40.990">
    <property type="match status" value="1"/>
</dbReference>
<evidence type="ECO:0000313" key="6">
    <source>
        <dbReference type="Proteomes" id="UP000658997"/>
    </source>
</evidence>
<feature type="region of interest" description="Disordered" evidence="1">
    <location>
        <begin position="641"/>
        <end position="664"/>
    </location>
</feature>
<evidence type="ECO:0000313" key="5">
    <source>
        <dbReference type="EMBL" id="SYW73799.1"/>
    </source>
</evidence>
<proteinExistence type="predicted"/>
<dbReference type="InterPro" id="IPR036533">
    <property type="entry name" value="BAG_dom_sf"/>
</dbReference>
<gene>
    <name evidence="5" type="ORF">UBRO2_00074</name>
</gene>
<keyword evidence="6" id="KW-1185">Reference proteome</keyword>
<dbReference type="SUPFAM" id="SSF63491">
    <property type="entry name" value="BAG domain"/>
    <property type="match status" value="1"/>
</dbReference>
<dbReference type="Pfam" id="PF03399">
    <property type="entry name" value="SAC3_GANP"/>
    <property type="match status" value="1"/>
</dbReference>
<dbReference type="PANTHER" id="PTHR12436:SF4">
    <property type="entry name" value="LEUKOCYTE RECEPTOR CLUSTER MEMBER 8"/>
    <property type="match status" value="1"/>
</dbReference>
<dbReference type="GO" id="GO:0051087">
    <property type="term" value="F:protein-folding chaperone binding"/>
    <property type="evidence" value="ECO:0007669"/>
    <property type="project" value="InterPro"/>
</dbReference>
<dbReference type="AlphaFoldDB" id="A0A8H8TMQ4"/>